<dbReference type="PROSITE" id="PS51394">
    <property type="entry name" value="PFU"/>
    <property type="match status" value="1"/>
</dbReference>
<comment type="subcellular location">
    <subcellularLocation>
        <location evidence="1">Cytoplasm</location>
    </subcellularLocation>
</comment>
<dbReference type="PANTHER" id="PTHR19849">
    <property type="entry name" value="PHOSPHOLIPASE A-2-ACTIVATING PROTEIN"/>
    <property type="match status" value="1"/>
</dbReference>
<dbReference type="InterPro" id="IPR015943">
    <property type="entry name" value="WD40/YVTN_repeat-like_dom_sf"/>
</dbReference>
<comment type="similarity">
    <text evidence="2">Belongs to the WD repeat PLAP family.</text>
</comment>
<evidence type="ECO:0000256" key="3">
    <source>
        <dbReference type="ARBA" id="ARBA00022490"/>
    </source>
</evidence>
<dbReference type="PRINTS" id="PR00320">
    <property type="entry name" value="GPROTEINBRPT"/>
</dbReference>
<accession>A0A6M2DXK3</accession>
<dbReference type="GO" id="GO:0005737">
    <property type="term" value="C:cytoplasm"/>
    <property type="evidence" value="ECO:0007669"/>
    <property type="project" value="UniProtKB-SubCell"/>
</dbReference>
<dbReference type="InterPro" id="IPR011989">
    <property type="entry name" value="ARM-like"/>
</dbReference>
<keyword evidence="5" id="KW-0677">Repeat</keyword>
<feature type="compositionally biased region" description="Low complexity" evidence="7">
    <location>
        <begin position="505"/>
        <end position="521"/>
    </location>
</feature>
<evidence type="ECO:0000256" key="2">
    <source>
        <dbReference type="ARBA" id="ARBA00008495"/>
    </source>
</evidence>
<feature type="domain" description="PUL" evidence="9">
    <location>
        <begin position="529"/>
        <end position="789"/>
    </location>
</feature>
<organism evidence="10">
    <name type="scientific">Xenopsylla cheopis</name>
    <name type="common">Oriental rat flea</name>
    <name type="synonym">Pulex cheopis</name>
    <dbReference type="NCBI Taxonomy" id="163159"/>
    <lineage>
        <taxon>Eukaryota</taxon>
        <taxon>Metazoa</taxon>
        <taxon>Ecdysozoa</taxon>
        <taxon>Arthropoda</taxon>
        <taxon>Hexapoda</taxon>
        <taxon>Insecta</taxon>
        <taxon>Pterygota</taxon>
        <taxon>Neoptera</taxon>
        <taxon>Endopterygota</taxon>
        <taxon>Siphonaptera</taxon>
        <taxon>Pulicidae</taxon>
        <taxon>Xenopsyllinae</taxon>
        <taxon>Xenopsylla</taxon>
    </lineage>
</organism>
<dbReference type="Pfam" id="PF09070">
    <property type="entry name" value="PFU"/>
    <property type="match status" value="1"/>
</dbReference>
<keyword evidence="4 6" id="KW-0853">WD repeat</keyword>
<dbReference type="GO" id="GO:0010992">
    <property type="term" value="P:ubiquitin recycling"/>
    <property type="evidence" value="ECO:0007669"/>
    <property type="project" value="TreeGrafter"/>
</dbReference>
<dbReference type="InterPro" id="IPR020472">
    <property type="entry name" value="WD40_PAC1"/>
</dbReference>
<dbReference type="PROSITE" id="PS50082">
    <property type="entry name" value="WD_REPEATS_2"/>
    <property type="match status" value="6"/>
</dbReference>
<evidence type="ECO:0000256" key="6">
    <source>
        <dbReference type="PROSITE-ProRule" id="PRU00221"/>
    </source>
</evidence>
<dbReference type="Gene3D" id="3.10.20.870">
    <property type="entry name" value="PFU (PLAA family ubiquitin binding), C-terminal domain"/>
    <property type="match status" value="1"/>
</dbReference>
<dbReference type="SUPFAM" id="SSF50978">
    <property type="entry name" value="WD40 repeat-like"/>
    <property type="match status" value="1"/>
</dbReference>
<dbReference type="PROSITE" id="PS51396">
    <property type="entry name" value="PUL"/>
    <property type="match status" value="1"/>
</dbReference>
<dbReference type="CDD" id="cd00200">
    <property type="entry name" value="WD40"/>
    <property type="match status" value="1"/>
</dbReference>
<dbReference type="InterPro" id="IPR001680">
    <property type="entry name" value="WD40_rpt"/>
</dbReference>
<dbReference type="PANTHER" id="PTHR19849:SF0">
    <property type="entry name" value="PHOSPHOLIPASE A-2-ACTIVATING PROTEIN"/>
    <property type="match status" value="1"/>
</dbReference>
<dbReference type="Gene3D" id="2.130.10.10">
    <property type="entry name" value="YVTN repeat-like/Quinoprotein amine dehydrogenase"/>
    <property type="match status" value="1"/>
</dbReference>
<dbReference type="Gene3D" id="1.25.10.10">
    <property type="entry name" value="Leucine-rich Repeat Variant"/>
    <property type="match status" value="1"/>
</dbReference>
<name>A0A6M2DXK3_XENCH</name>
<evidence type="ECO:0000256" key="7">
    <source>
        <dbReference type="SAM" id="MobiDB-lite"/>
    </source>
</evidence>
<proteinExistence type="inferred from homology"/>
<feature type="repeat" description="WD" evidence="6">
    <location>
        <begin position="57"/>
        <end position="93"/>
    </location>
</feature>
<dbReference type="EMBL" id="GIIL01006065">
    <property type="protein sequence ID" value="NOV49791.1"/>
    <property type="molecule type" value="Transcribed_RNA"/>
</dbReference>
<evidence type="ECO:0000259" key="8">
    <source>
        <dbReference type="PROSITE" id="PS51394"/>
    </source>
</evidence>
<dbReference type="Pfam" id="PF08324">
    <property type="entry name" value="PUL"/>
    <property type="match status" value="1"/>
</dbReference>
<protein>
    <submittedName>
        <fullName evidence="10">Putative phospholipase a2-activating protein</fullName>
    </submittedName>
</protein>
<evidence type="ECO:0000256" key="4">
    <source>
        <dbReference type="ARBA" id="ARBA00022574"/>
    </source>
</evidence>
<feature type="repeat" description="WD" evidence="6">
    <location>
        <begin position="146"/>
        <end position="188"/>
    </location>
</feature>
<dbReference type="AlphaFoldDB" id="A0A6M2DXK3"/>
<dbReference type="InterPro" id="IPR036322">
    <property type="entry name" value="WD40_repeat_dom_sf"/>
</dbReference>
<dbReference type="SMART" id="SM00320">
    <property type="entry name" value="WD40"/>
    <property type="match status" value="7"/>
</dbReference>
<dbReference type="PROSITE" id="PS50294">
    <property type="entry name" value="WD_REPEATS_REGION"/>
    <property type="match status" value="4"/>
</dbReference>
<dbReference type="GO" id="GO:0005634">
    <property type="term" value="C:nucleus"/>
    <property type="evidence" value="ECO:0007669"/>
    <property type="project" value="TreeGrafter"/>
</dbReference>
<reference evidence="10" key="1">
    <citation type="submission" date="2020-03" db="EMBL/GenBank/DDBJ databases">
        <title>Transcriptomic Profiling of the Digestive Tract of the Rat Flea, Xenopsylla cheopis, Following Blood Feeding and Infection with Yersinia pestis.</title>
        <authorList>
            <person name="Bland D.M."/>
            <person name="Martens C.A."/>
            <person name="Virtaneva K."/>
            <person name="Kanakabandi K."/>
            <person name="Long D."/>
            <person name="Rosenke R."/>
            <person name="Saturday G.A."/>
            <person name="Hoyt F.H."/>
            <person name="Bruno D.P."/>
            <person name="Ribeiro J.M.C."/>
            <person name="Hinnebusch J."/>
        </authorList>
    </citation>
    <scope>NUCLEOTIDE SEQUENCE</scope>
</reference>
<sequence length="791" mass="85631">MDGRDFKLSSELLGHTADVRSIAVNEKDIIVSGSRDKTVKVWVPDENSPNYVNSYSLSQHSSYVSSVTFMQKNENGYQQIISGGNDNTIRVYNEDIADSLVLKGHSGAVCCLASGPTTNTLLSGSWDSTGRFWTLSNDGTYTCIELKGHSAAVWAVAALLGGEGLLVTGSADKTIIVWSSKGDRMATLEGHTDCVRGLAPLPERTLLSCANDATIRYWDATGQCKKIYDGHNHYIYSIAVHYDLGVFATAGEGGQVRVWKIDPSTDYTSYSDELNLPAQSAWAVAFLSNGDLVTGSSDSAVRIFSREPARQASEEAQSIFHMQVQSHQEAASQHLGGVKVTDLPGPEALMIPGRSEGQTRLIREINGIVCYQWDKGQWTKVGDVMGAVGDNSEPTGTKKLYDGKEYDFVFSVDVEDGAPALKLPYNKGEDPWIVAQNFIHRNNLPQAYLEQVANFIITNSSDASEMQRNTSYSDPFTGGSRYVPGTGTASNVPQNVGAPDPFTGSSAYTTQPTTRTPSSTSVHPASSNTYIPFDSYVTFDHANRDVILEKLREFNRTIIHSSKRETDETLINAVRMTESTPNPDPTSLEALRRLLAWPMEARFPALDITRLAIRTGAICNALIPADSLVWLDLVACLDLNHAIPANRVMALRIVSNCLSHTEGRALLKASGALDASVLCAGSLSAGGVALQMAVATFLLNAAVTARACAEEKLLMELCAASTNAMIWIIDPEAMFRLLLSLGTLAASGQQPATLLKSNQHLKEKCSKISSGIGYTNEKVIKCAQELTALLW</sequence>
<dbReference type="GO" id="GO:0043161">
    <property type="term" value="P:proteasome-mediated ubiquitin-dependent protein catabolic process"/>
    <property type="evidence" value="ECO:0007669"/>
    <property type="project" value="TreeGrafter"/>
</dbReference>
<keyword evidence="3" id="KW-0963">Cytoplasm</keyword>
<feature type="repeat" description="WD" evidence="6">
    <location>
        <begin position="188"/>
        <end position="219"/>
    </location>
</feature>
<evidence type="ECO:0000256" key="5">
    <source>
        <dbReference type="ARBA" id="ARBA00022737"/>
    </source>
</evidence>
<dbReference type="Pfam" id="PF00400">
    <property type="entry name" value="WD40"/>
    <property type="match status" value="7"/>
</dbReference>
<feature type="domain" description="PFU" evidence="8">
    <location>
        <begin position="370"/>
        <end position="470"/>
    </location>
</feature>
<feature type="repeat" description="WD" evidence="6">
    <location>
        <begin position="12"/>
        <end position="42"/>
    </location>
</feature>
<dbReference type="InterPro" id="IPR015155">
    <property type="entry name" value="PFU"/>
</dbReference>
<feature type="repeat" description="WD" evidence="6">
    <location>
        <begin position="228"/>
        <end position="269"/>
    </location>
</feature>
<evidence type="ECO:0000259" key="9">
    <source>
        <dbReference type="PROSITE" id="PS51396"/>
    </source>
</evidence>
<dbReference type="InterPro" id="IPR038122">
    <property type="entry name" value="PFU_sf"/>
</dbReference>
<evidence type="ECO:0000313" key="10">
    <source>
        <dbReference type="EMBL" id="NOV49791.1"/>
    </source>
</evidence>
<evidence type="ECO:0000256" key="1">
    <source>
        <dbReference type="ARBA" id="ARBA00004496"/>
    </source>
</evidence>
<feature type="region of interest" description="Disordered" evidence="7">
    <location>
        <begin position="483"/>
        <end position="525"/>
    </location>
</feature>
<dbReference type="InterPro" id="IPR013535">
    <property type="entry name" value="PUL_dom"/>
</dbReference>
<feature type="repeat" description="WD" evidence="6">
    <location>
        <begin position="102"/>
        <end position="137"/>
    </location>
</feature>
<dbReference type="GO" id="GO:0043130">
    <property type="term" value="F:ubiquitin binding"/>
    <property type="evidence" value="ECO:0007669"/>
    <property type="project" value="TreeGrafter"/>
</dbReference>